<reference evidence="5" key="1">
    <citation type="journal article" date="2015" name="Nature">
        <title>Complex archaea that bridge the gap between prokaryotes and eukaryotes.</title>
        <authorList>
            <person name="Spang A."/>
            <person name="Saw J.H."/>
            <person name="Jorgensen S.L."/>
            <person name="Zaremba-Niedzwiedzka K."/>
            <person name="Martijn J."/>
            <person name="Lind A.E."/>
            <person name="van Eijk R."/>
            <person name="Schleper C."/>
            <person name="Guy L."/>
            <person name="Ettema T.J."/>
        </authorList>
    </citation>
    <scope>NUCLEOTIDE SEQUENCE</scope>
</reference>
<dbReference type="AlphaFoldDB" id="A0A0F9F2V9"/>
<dbReference type="Pfam" id="PF01555">
    <property type="entry name" value="N6_N4_Mtase"/>
    <property type="match status" value="2"/>
</dbReference>
<dbReference type="InterPro" id="IPR001091">
    <property type="entry name" value="RM_Methyltransferase"/>
</dbReference>
<dbReference type="Gene3D" id="3.40.50.150">
    <property type="entry name" value="Vaccinia Virus protein VP39"/>
    <property type="match status" value="2"/>
</dbReference>
<evidence type="ECO:0000256" key="2">
    <source>
        <dbReference type="ARBA" id="ARBA00022679"/>
    </source>
</evidence>
<dbReference type="GO" id="GO:0003677">
    <property type="term" value="F:DNA binding"/>
    <property type="evidence" value="ECO:0007669"/>
    <property type="project" value="InterPro"/>
</dbReference>
<protein>
    <recommendedName>
        <fullName evidence="4">DNA methylase N-4/N-6 domain-containing protein</fullName>
    </recommendedName>
</protein>
<evidence type="ECO:0000313" key="5">
    <source>
        <dbReference type="EMBL" id="KKL72771.1"/>
    </source>
</evidence>
<feature type="compositionally biased region" description="Basic and acidic residues" evidence="3">
    <location>
        <begin position="272"/>
        <end position="288"/>
    </location>
</feature>
<dbReference type="GO" id="GO:0032259">
    <property type="term" value="P:methylation"/>
    <property type="evidence" value="ECO:0007669"/>
    <property type="project" value="UniProtKB-KW"/>
</dbReference>
<proteinExistence type="predicted"/>
<evidence type="ECO:0000259" key="4">
    <source>
        <dbReference type="Pfam" id="PF01555"/>
    </source>
</evidence>
<dbReference type="InterPro" id="IPR029063">
    <property type="entry name" value="SAM-dependent_MTases_sf"/>
</dbReference>
<name>A0A0F9F2V9_9ZZZZ</name>
<gene>
    <name evidence="5" type="ORF">LCGC14_2081560</name>
</gene>
<keyword evidence="1" id="KW-0489">Methyltransferase</keyword>
<feature type="domain" description="DNA methylase N-4/N-6" evidence="4">
    <location>
        <begin position="8"/>
        <end position="246"/>
    </location>
</feature>
<sequence>MRDYGVDGQLGLEKTFEEYIDKLCTIYDEVKRVLKTSGCCFVNLGDTYWGGKGQSGQGSPEYQAARQDKSLNKPYHQIAGKKQTRPSDGIHDILKPKDLIGQPWRLAFALQADGWYLRSDIIWHKPNPMPESITDRPTKAHEYIFLMSKKAQYYYDADAVREPQDNIQLISKNYGQLSENNKFSSIEGNRSVKYGTKWSPKTREYNPAGRNKRTVWTIATQAFPSAHFATFPEKLVEPCIRAGTSERGDCAECGKPWVRVVEKQEYGSWHSHHQDEIKGQRTENDKGQSKGYISPQTLGWCLSCSCDTEETVRPIVLDPFMGSGTVALVAKKLNRDYLGIELNPEYVEMARIRVYAEMALFV</sequence>
<feature type="region of interest" description="Disordered" evidence="3">
    <location>
        <begin position="270"/>
        <end position="290"/>
    </location>
</feature>
<feature type="domain" description="DNA methylase N-4/N-6" evidence="4">
    <location>
        <begin position="315"/>
        <end position="350"/>
    </location>
</feature>
<organism evidence="5">
    <name type="scientific">marine sediment metagenome</name>
    <dbReference type="NCBI Taxonomy" id="412755"/>
    <lineage>
        <taxon>unclassified sequences</taxon>
        <taxon>metagenomes</taxon>
        <taxon>ecological metagenomes</taxon>
    </lineage>
</organism>
<keyword evidence="2" id="KW-0808">Transferase</keyword>
<evidence type="ECO:0000256" key="1">
    <source>
        <dbReference type="ARBA" id="ARBA00022603"/>
    </source>
</evidence>
<dbReference type="GO" id="GO:0008170">
    <property type="term" value="F:N-methyltransferase activity"/>
    <property type="evidence" value="ECO:0007669"/>
    <property type="project" value="InterPro"/>
</dbReference>
<dbReference type="PRINTS" id="PR00508">
    <property type="entry name" value="S21N4MTFRASE"/>
</dbReference>
<evidence type="ECO:0000256" key="3">
    <source>
        <dbReference type="SAM" id="MobiDB-lite"/>
    </source>
</evidence>
<dbReference type="SUPFAM" id="SSF53335">
    <property type="entry name" value="S-adenosyl-L-methionine-dependent methyltransferases"/>
    <property type="match status" value="1"/>
</dbReference>
<comment type="caution">
    <text evidence="5">The sequence shown here is derived from an EMBL/GenBank/DDBJ whole genome shotgun (WGS) entry which is preliminary data.</text>
</comment>
<dbReference type="InterPro" id="IPR002941">
    <property type="entry name" value="DNA_methylase_N4/N6"/>
</dbReference>
<dbReference type="EMBL" id="LAZR01025166">
    <property type="protein sequence ID" value="KKL72771.1"/>
    <property type="molecule type" value="Genomic_DNA"/>
</dbReference>
<accession>A0A0F9F2V9</accession>